<evidence type="ECO:0000256" key="4">
    <source>
        <dbReference type="SAM" id="SignalP"/>
    </source>
</evidence>
<dbReference type="InterPro" id="IPR036852">
    <property type="entry name" value="Peptidase_S8/S53_dom_sf"/>
</dbReference>
<dbReference type="Gene3D" id="3.40.50.200">
    <property type="entry name" value="Peptidase S8/S53 domain"/>
    <property type="match status" value="1"/>
</dbReference>
<dbReference type="Pfam" id="PF00082">
    <property type="entry name" value="Peptidase_S8"/>
    <property type="match status" value="1"/>
</dbReference>
<organism evidence="8 9">
    <name type="scientific">Chryseobacterium lactis</name>
    <dbReference type="NCBI Taxonomy" id="1241981"/>
    <lineage>
        <taxon>Bacteria</taxon>
        <taxon>Pseudomonadati</taxon>
        <taxon>Bacteroidota</taxon>
        <taxon>Flavobacteriia</taxon>
        <taxon>Flavobacteriales</taxon>
        <taxon>Weeksellaceae</taxon>
        <taxon>Chryseobacterium group</taxon>
        <taxon>Chryseobacterium</taxon>
    </lineage>
</organism>
<dbReference type="InterPro" id="IPR055015">
    <property type="entry name" value="GCX_COOH"/>
</dbReference>
<feature type="chain" id="PRO_5044593821" evidence="4">
    <location>
        <begin position="24"/>
        <end position="746"/>
    </location>
</feature>
<reference evidence="8 9" key="1">
    <citation type="submission" date="2018-01" db="EMBL/GenBank/DDBJ databases">
        <title>Draft genome sequences of Chryseobacterium lactis NCTC11390, Chryseobacterium oncorhynchi 701B-08, and Chryseobacterium viscerum 687B-08.</title>
        <authorList>
            <person name="Jeong J.-J."/>
            <person name="Lee Y.J."/>
            <person name="Park B."/>
            <person name="Choi I.-G."/>
            <person name="Kim K.D."/>
        </authorList>
    </citation>
    <scope>NUCLEOTIDE SEQUENCE [LARGE SCALE GENOMIC DNA]</scope>
    <source>
        <strain evidence="8 9">NCTC11390</strain>
    </source>
</reference>
<dbReference type="GO" id="GO:0006508">
    <property type="term" value="P:proteolysis"/>
    <property type="evidence" value="ECO:0007669"/>
    <property type="project" value="InterPro"/>
</dbReference>
<dbReference type="RefSeq" id="WP_103294203.1">
    <property type="nucleotide sequence ID" value="NZ_CP033924.1"/>
</dbReference>
<protein>
    <submittedName>
        <fullName evidence="7">T9SS C-terminal target domain-containing protein</fullName>
    </submittedName>
</protein>
<dbReference type="AlphaFoldDB" id="A0A3G6RKZ6"/>
<evidence type="ECO:0000259" key="5">
    <source>
        <dbReference type="Pfam" id="PF00082"/>
    </source>
</evidence>
<dbReference type="PANTHER" id="PTHR43399">
    <property type="entry name" value="SUBTILISIN-RELATED"/>
    <property type="match status" value="1"/>
</dbReference>
<evidence type="ECO:0000256" key="2">
    <source>
        <dbReference type="ARBA" id="ARBA00022729"/>
    </source>
</evidence>
<dbReference type="KEGG" id="clac:EG342_15765"/>
<dbReference type="NCBIfam" id="NF045639">
    <property type="entry name" value="GCX_COOH"/>
    <property type="match status" value="1"/>
</dbReference>
<sequence length="746" mass="81665">MKKNILHAKILLVGLLSSGYLSAQHKVDTLPVEKQAIIRDLAVRFSSESARQKDEVQRLKALGHKEFMIENDNYKQLMGADEKGRPMYYTTLNAGASKMVKTTKMYNGGGLGLDISGQNMLIGQWDFSKPRLNHQLLAGKITYPSNQNQTISRHSTNIAGTIVGNNTSNTNARGIAYNASLNAYDWVDDVSEMLVEAGKGVLTANNSYGFDPMYLQTYQFGKYNTTAQNWDALMYGNPYFQIVKAVGNARDLNPAIVPQVSVKQGYDLLEGAGIAKNVLVVGSVKKNENMMTDDEFTISSFSSYGPADDGRIKPDITAPGEEIFSAIETYNAGYGVYKGTSAAAAVVSGAVTLLQQYWKTLNPNYMWSSSVRAILAHTANDKGSLGPDYKYGWGLLNAERASQLVYSNHKNTLVKEENLADGKEYRLYVVAGKADQQPLVATLAWTDPAGNIGNTMTDDETKALINDLDISIVKKDNSGNTQTFYPWKLGGITNYTADATRNSANSVDNIEKVEIENPNGLYQVIIRHKGNLLQGHQNFSLIISGVSFCYSDDLYVLVREKDNIDAPNFVGTAKQIKASNVIKIAADVTYKASRTVELLPDASGGSKTAGFETELGSKFFAYIDPDCGNVDLPLLYKAQSVARTAGKAPASIRAEQQKVEKPEEIMVYPNPAYEEVNVKFRLENPSKVVIALYDASGKEVLRQESSQSFPAGEFMKTLNVKGLPGGAYILYVETAAQKTGKKLIIK</sequence>
<gene>
    <name evidence="8" type="ORF">C1637_24105</name>
    <name evidence="7" type="ORF">EG342_15765</name>
</gene>
<evidence type="ECO:0000313" key="8">
    <source>
        <dbReference type="EMBL" id="PNW11163.1"/>
    </source>
</evidence>
<evidence type="ECO:0000313" key="9">
    <source>
        <dbReference type="Proteomes" id="UP000236262"/>
    </source>
</evidence>
<feature type="domain" description="Peptidase S8/S53" evidence="5">
    <location>
        <begin position="143"/>
        <end position="394"/>
    </location>
</feature>
<feature type="domain" description="Secretion system C-terminal sorting" evidence="6">
    <location>
        <begin position="667"/>
        <end position="745"/>
    </location>
</feature>
<keyword evidence="2 4" id="KW-0732">Signal</keyword>
<dbReference type="Pfam" id="PF18962">
    <property type="entry name" value="Por_Secre_tail"/>
    <property type="match status" value="1"/>
</dbReference>
<dbReference type="NCBIfam" id="TIGR04183">
    <property type="entry name" value="Por_Secre_tail"/>
    <property type="match status" value="1"/>
</dbReference>
<dbReference type="OrthoDB" id="9792152at2"/>
<evidence type="ECO:0000259" key="6">
    <source>
        <dbReference type="Pfam" id="PF18962"/>
    </source>
</evidence>
<evidence type="ECO:0000313" key="7">
    <source>
        <dbReference type="EMBL" id="AZA83242.1"/>
    </source>
</evidence>
<dbReference type="GO" id="GO:0004252">
    <property type="term" value="F:serine-type endopeptidase activity"/>
    <property type="evidence" value="ECO:0007669"/>
    <property type="project" value="InterPro"/>
</dbReference>
<evidence type="ECO:0000256" key="3">
    <source>
        <dbReference type="PROSITE-ProRule" id="PRU01240"/>
    </source>
</evidence>
<name>A0A3G6RKZ6_CHRLC</name>
<dbReference type="Proteomes" id="UP000236262">
    <property type="component" value="Unassembled WGS sequence"/>
</dbReference>
<dbReference type="Gene3D" id="2.60.120.380">
    <property type="match status" value="1"/>
</dbReference>
<keyword evidence="10" id="KW-1185">Reference proteome</keyword>
<feature type="signal peptide" evidence="4">
    <location>
        <begin position="1"/>
        <end position="23"/>
    </location>
</feature>
<dbReference type="PROSITE" id="PS51892">
    <property type="entry name" value="SUBTILASE"/>
    <property type="match status" value="1"/>
</dbReference>
<dbReference type="EMBL" id="PPEH01000015">
    <property type="protein sequence ID" value="PNW11163.1"/>
    <property type="molecule type" value="Genomic_DNA"/>
</dbReference>
<dbReference type="InterPro" id="IPR051048">
    <property type="entry name" value="Peptidase_S8/S53_subtilisin"/>
</dbReference>
<dbReference type="EMBL" id="CP033924">
    <property type="protein sequence ID" value="AZA83242.1"/>
    <property type="molecule type" value="Genomic_DNA"/>
</dbReference>
<comment type="similarity">
    <text evidence="1 3">Belongs to the peptidase S8 family.</text>
</comment>
<dbReference type="PANTHER" id="PTHR43399:SF4">
    <property type="entry name" value="CELL WALL-ASSOCIATED PROTEASE"/>
    <property type="match status" value="1"/>
</dbReference>
<reference evidence="7 10" key="2">
    <citation type="submission" date="2018-11" db="EMBL/GenBank/DDBJ databases">
        <title>Proposal to divide the Flavobacteriaceae and reorganize its genera based on Amino Acid Identity values calculated from whole genome sequences.</title>
        <authorList>
            <person name="Nicholson A.C."/>
            <person name="Gulvik C.A."/>
            <person name="Whitney A.M."/>
            <person name="Humrighouse B.W."/>
            <person name="Bell M."/>
            <person name="Holmes B."/>
            <person name="Steigerwalt A.G."/>
            <person name="Villarma A."/>
            <person name="Sheth M."/>
            <person name="Batra D."/>
            <person name="Pryor J."/>
            <person name="Bernardet J.-F."/>
            <person name="Hugo C."/>
            <person name="Kampfer P."/>
            <person name="Newman J."/>
            <person name="McQuiston J.R."/>
        </authorList>
    </citation>
    <scope>NUCLEOTIDE SEQUENCE [LARGE SCALE GENOMIC DNA]</scope>
    <source>
        <strain evidence="7 10">KC_1864</strain>
    </source>
</reference>
<proteinExistence type="inferred from homology"/>
<comment type="caution">
    <text evidence="3">Lacks conserved residue(s) required for the propagation of feature annotation.</text>
</comment>
<dbReference type="Proteomes" id="UP000279972">
    <property type="component" value="Chromosome"/>
</dbReference>
<dbReference type="InterPro" id="IPR026444">
    <property type="entry name" value="Secre_tail"/>
</dbReference>
<dbReference type="InterPro" id="IPR008979">
    <property type="entry name" value="Galactose-bd-like_sf"/>
</dbReference>
<dbReference type="InterPro" id="IPR000209">
    <property type="entry name" value="Peptidase_S8/S53_dom"/>
</dbReference>
<evidence type="ECO:0000256" key="1">
    <source>
        <dbReference type="ARBA" id="ARBA00011073"/>
    </source>
</evidence>
<dbReference type="SUPFAM" id="SSF49785">
    <property type="entry name" value="Galactose-binding domain-like"/>
    <property type="match status" value="1"/>
</dbReference>
<accession>A0A3G6RKZ6</accession>
<evidence type="ECO:0000313" key="10">
    <source>
        <dbReference type="Proteomes" id="UP000279972"/>
    </source>
</evidence>
<dbReference type="SUPFAM" id="SSF52743">
    <property type="entry name" value="Subtilisin-like"/>
    <property type="match status" value="1"/>
</dbReference>